<evidence type="ECO:0008006" key="3">
    <source>
        <dbReference type="Google" id="ProtNLM"/>
    </source>
</evidence>
<organism evidence="2">
    <name type="scientific">marine sediment metagenome</name>
    <dbReference type="NCBI Taxonomy" id="412755"/>
    <lineage>
        <taxon>unclassified sequences</taxon>
        <taxon>metagenomes</taxon>
        <taxon>ecological metagenomes</taxon>
    </lineage>
</organism>
<comment type="caution">
    <text evidence="2">The sequence shown here is derived from an EMBL/GenBank/DDBJ whole genome shotgun (WGS) entry which is preliminary data.</text>
</comment>
<dbReference type="PIRSF" id="PIRSF011409">
    <property type="entry name" value="HObutyrate_olig_hydrol"/>
    <property type="match status" value="1"/>
</dbReference>
<dbReference type="GO" id="GO:0047989">
    <property type="term" value="F:hydroxybutyrate-dimer hydrolase activity"/>
    <property type="evidence" value="ECO:0007669"/>
    <property type="project" value="InterPro"/>
</dbReference>
<dbReference type="GO" id="GO:0005615">
    <property type="term" value="C:extracellular space"/>
    <property type="evidence" value="ECO:0007669"/>
    <property type="project" value="InterPro"/>
</dbReference>
<gene>
    <name evidence="2" type="ORF">LCGC14_1280760</name>
</gene>
<name>A0A0F9NBZ8_9ZZZZ</name>
<accession>A0A0F9NBZ8</accession>
<keyword evidence="1" id="KW-0378">Hydrolase</keyword>
<evidence type="ECO:0000256" key="1">
    <source>
        <dbReference type="ARBA" id="ARBA00022801"/>
    </source>
</evidence>
<evidence type="ECO:0000313" key="2">
    <source>
        <dbReference type="EMBL" id="KKM86265.1"/>
    </source>
</evidence>
<proteinExistence type="predicted"/>
<reference evidence="2" key="1">
    <citation type="journal article" date="2015" name="Nature">
        <title>Complex archaea that bridge the gap between prokaryotes and eukaryotes.</title>
        <authorList>
            <person name="Spang A."/>
            <person name="Saw J.H."/>
            <person name="Jorgensen S.L."/>
            <person name="Zaremba-Niedzwiedzka K."/>
            <person name="Martijn J."/>
            <person name="Lind A.E."/>
            <person name="van Eijk R."/>
            <person name="Schleper C."/>
            <person name="Guy L."/>
            <person name="Ettema T.J."/>
        </authorList>
    </citation>
    <scope>NUCLEOTIDE SEQUENCE</scope>
</reference>
<dbReference type="PROSITE" id="PS51257">
    <property type="entry name" value="PROKAR_LIPOPROTEIN"/>
    <property type="match status" value="1"/>
</dbReference>
<sequence>MKPIIICTLIGATGFALSACNNSENDNAPAVNPVPGFIQGNIQRTHYDGVTDDLLTAGLGATGLGSSAAPAFSDPLNPSSGELRQLAIYNNYRALVDTSAGGGYGEFFGPGVGNGTEGLISGHEYIAFMTVSGSDVPVTVMAQIPDSFDPQNPCMITAPSSGSRGIYGAIGTAGEWGLKKGCALVYTDKGSGTGAHNLETNTAQRLDGTLTAAAEPVQFRADLTDAGRSDFNAAWPDRFAWKHAHSKANPEADWGQHVLQSIEFGFWALNEQFGSDSNVDAITPETTLVIASSVSNGGGASVRAAEQDTKGLIDGVAVSEPNVNPVVDTSFTINQGNNAAITEHSRSLLEYTTALAVYQGCANQAPAIRDDAPLNVLNPSSVRDNICNSLANKGLVTGATIDDYATDALRILNEDFGIQPEQNLLAPVHFASKVAQSISMTYANAYGRAGVEDRVCGLSLAATDSAGAVKPFALASEAAAFATSNGIPPTAGVDIVYDQAEGGPTALPGSVSPSSSQVDYGLDALLCLHSLALGRDAVTGNALSGADAVLAAAINEGIEDIRATGDLRGKPAVFVTGRSDAILPINHTSRPYFGLNQRVEGEKSELRYYEVLNAHHLDILNQFDGIGSRYVPLHHYYFQALDLVWERLTNGTSLPPSQVVRTVPRGNLATPLALSNLPAIAPQPAEGDRIRLLGGELRIPE</sequence>
<dbReference type="Pfam" id="PF10605">
    <property type="entry name" value="3HBOH"/>
    <property type="match status" value="1"/>
</dbReference>
<dbReference type="GO" id="GO:0019605">
    <property type="term" value="P:butyrate metabolic process"/>
    <property type="evidence" value="ECO:0007669"/>
    <property type="project" value="InterPro"/>
</dbReference>
<dbReference type="EMBL" id="LAZR01007283">
    <property type="protein sequence ID" value="KKM86265.1"/>
    <property type="molecule type" value="Genomic_DNA"/>
</dbReference>
<dbReference type="InterPro" id="IPR016582">
    <property type="entry name" value="OHBut_olig_hydro_put"/>
</dbReference>
<protein>
    <recommendedName>
        <fullName evidence="3">D-(-)-3-hydroxybutyrate oligomer hydrolase</fullName>
    </recommendedName>
</protein>
<dbReference type="AlphaFoldDB" id="A0A0F9NBZ8"/>